<comment type="caution">
    <text evidence="4">The sequence shown here is derived from an EMBL/GenBank/DDBJ whole genome shotgun (WGS) entry which is preliminary data.</text>
</comment>
<dbReference type="Pfam" id="PF13692">
    <property type="entry name" value="Glyco_trans_1_4"/>
    <property type="match status" value="1"/>
</dbReference>
<evidence type="ECO:0000313" key="5">
    <source>
        <dbReference type="Proteomes" id="UP000284902"/>
    </source>
</evidence>
<dbReference type="PANTHER" id="PTHR46401">
    <property type="entry name" value="GLYCOSYLTRANSFERASE WBBK-RELATED"/>
    <property type="match status" value="1"/>
</dbReference>
<feature type="compositionally biased region" description="Basic and acidic residues" evidence="2">
    <location>
        <begin position="851"/>
        <end position="872"/>
    </location>
</feature>
<dbReference type="SUPFAM" id="SSF53448">
    <property type="entry name" value="Nucleotide-diphospho-sugar transferases"/>
    <property type="match status" value="1"/>
</dbReference>
<dbReference type="GO" id="GO:0016757">
    <property type="term" value="F:glycosyltransferase activity"/>
    <property type="evidence" value="ECO:0007669"/>
    <property type="project" value="TreeGrafter"/>
</dbReference>
<dbReference type="SUPFAM" id="SSF53756">
    <property type="entry name" value="UDP-Glycosyltransferase/glycogen phosphorylase"/>
    <property type="match status" value="1"/>
</dbReference>
<reference evidence="4 5" key="1">
    <citation type="submission" date="2018-08" db="EMBL/GenBank/DDBJ databases">
        <title>A genome reference for cultivated species of the human gut microbiota.</title>
        <authorList>
            <person name="Zou Y."/>
            <person name="Xue W."/>
            <person name="Luo G."/>
        </authorList>
    </citation>
    <scope>NUCLEOTIDE SEQUENCE [LARGE SCALE GENOMIC DNA]</scope>
    <source>
        <strain evidence="4 5">AM25-1LB</strain>
    </source>
</reference>
<dbReference type="AlphaFoldDB" id="A0A414PA04"/>
<feature type="domain" description="Glycosyltransferase 2-like" evidence="3">
    <location>
        <begin position="525"/>
        <end position="637"/>
    </location>
</feature>
<dbReference type="Gene3D" id="3.40.50.2000">
    <property type="entry name" value="Glycogen Phosphorylase B"/>
    <property type="match status" value="2"/>
</dbReference>
<keyword evidence="1 4" id="KW-0808">Transferase</keyword>
<dbReference type="GO" id="GO:0009103">
    <property type="term" value="P:lipopolysaccharide biosynthetic process"/>
    <property type="evidence" value="ECO:0007669"/>
    <property type="project" value="TreeGrafter"/>
</dbReference>
<dbReference type="InterPro" id="IPR001173">
    <property type="entry name" value="Glyco_trans_2-like"/>
</dbReference>
<name>A0A414PA04_9FIRM</name>
<sequence length="900" mass="104466">MIKKMTAGTFGLTESVIKNDSSERLVLEAGEAIEFTDPETKYCKITFRGSGENAGGYININKYYPVLAGSTAVMELTTPVRLEVELVISAESTLKFDEIEIEELSQPYYLASECSGAKDVLVVVPNYPSFANLYLCAFAHSRNKEYQKKGIHIQVASILASNWYEMSYELEGIPVLQGNYGTLKQLLDSRQYHVIVTHFVDENLMSIYDGYVYPPDQLIFICHGAESIYRYVENLVRPYFTRPLIRTNSAEVFDRRDAFIKKYSQMDNAEWVFVSKWLKEFAEEQHRLKFKNSSVINNVINEQRFPYHAKNAEDRKKIIIIRKFDNCMVHSLDLSVRAILELSRKEFFKELSFEIYGDGDFYEVLTEPLRQFENVHFHRTFIPNDKLSEIYKEQGIALLPSRHDAHPVSMGECASSGLVVIGSRVTSNGYFMQEERFHTLADPEDPLELAQIIERLYYNPEEYLKISRELSEFTRENFCVEKTVEKEIELIRQRQVLSRTPRELFPKKVERPPVLSVLVLNPAEHKKTKKCLLSLLNQKYNGKIEILLSDTGTELEAEEKDEFMRLGGEVLRFVHPAETDVGCMIKEGIRSAAGKYTALIHGNDWVDTEQFAELIERLQKEEADVVLCRGSYADYEKSLLEEIADYDMLMDGSQYRFEDLLYPGYGFKDSGPLLSTAVYRTEKLESISKFCASGKESVDRQWQALSIREIDTIRYYDLNVYRYLKGERKKIQEEKLSLGHEIHSILRTIINDGYTAGKKEYVFRFLIAPLVYRQLNWYCDRQMRQEAWDFFESLSLYPEAYSYVMQYLRKKPDGKYVIPEKPVEENEGEAEQEIPVQEEKSKASARKRDGRKSENKNPENKNPEKKNTEKKKSTYYVKKGIKSVMPHGIVTLISSRRKEE</sequence>
<protein>
    <submittedName>
        <fullName evidence="4">Glycosyltransferase</fullName>
    </submittedName>
</protein>
<dbReference type="Gene3D" id="3.90.550.10">
    <property type="entry name" value="Spore Coat Polysaccharide Biosynthesis Protein SpsA, Chain A"/>
    <property type="match status" value="1"/>
</dbReference>
<dbReference type="CDD" id="cd03801">
    <property type="entry name" value="GT4_PimA-like"/>
    <property type="match status" value="1"/>
</dbReference>
<gene>
    <name evidence="4" type="ORF">DW672_01205</name>
</gene>
<evidence type="ECO:0000313" key="4">
    <source>
        <dbReference type="EMBL" id="RHF63118.1"/>
    </source>
</evidence>
<dbReference type="RefSeq" id="WP_023922887.1">
    <property type="nucleotide sequence ID" value="NZ_CAJMJQ010000001.1"/>
</dbReference>
<dbReference type="Proteomes" id="UP000284902">
    <property type="component" value="Unassembled WGS sequence"/>
</dbReference>
<evidence type="ECO:0000256" key="1">
    <source>
        <dbReference type="ARBA" id="ARBA00022679"/>
    </source>
</evidence>
<evidence type="ECO:0000259" key="3">
    <source>
        <dbReference type="Pfam" id="PF00535"/>
    </source>
</evidence>
<dbReference type="InterPro" id="IPR029044">
    <property type="entry name" value="Nucleotide-diphossugar_trans"/>
</dbReference>
<dbReference type="EMBL" id="QRHG01000002">
    <property type="protein sequence ID" value="RHF63118.1"/>
    <property type="molecule type" value="Genomic_DNA"/>
</dbReference>
<organism evidence="4 5">
    <name type="scientific">[Ruminococcus] lactaris</name>
    <dbReference type="NCBI Taxonomy" id="46228"/>
    <lineage>
        <taxon>Bacteria</taxon>
        <taxon>Bacillati</taxon>
        <taxon>Bacillota</taxon>
        <taxon>Clostridia</taxon>
        <taxon>Lachnospirales</taxon>
        <taxon>Lachnospiraceae</taxon>
        <taxon>Mediterraneibacter</taxon>
    </lineage>
</organism>
<proteinExistence type="predicted"/>
<dbReference type="CDD" id="cd00761">
    <property type="entry name" value="Glyco_tranf_GTA_type"/>
    <property type="match status" value="1"/>
</dbReference>
<dbReference type="Pfam" id="PF00535">
    <property type="entry name" value="Glycos_transf_2"/>
    <property type="match status" value="1"/>
</dbReference>
<dbReference type="PANTHER" id="PTHR46401:SF2">
    <property type="entry name" value="GLYCOSYLTRANSFERASE WBBK-RELATED"/>
    <property type="match status" value="1"/>
</dbReference>
<feature type="region of interest" description="Disordered" evidence="2">
    <location>
        <begin position="821"/>
        <end position="880"/>
    </location>
</feature>
<evidence type="ECO:0000256" key="2">
    <source>
        <dbReference type="SAM" id="MobiDB-lite"/>
    </source>
</evidence>
<accession>A0A414PA04</accession>